<keyword evidence="1" id="KW-0812">Transmembrane</keyword>
<accession>A0A5P6A947</accession>
<keyword evidence="1" id="KW-1133">Transmembrane helix</keyword>
<feature type="transmembrane region" description="Helical" evidence="1">
    <location>
        <begin position="17"/>
        <end position="37"/>
    </location>
</feature>
<dbReference type="EMBL" id="CP029752">
    <property type="protein sequence ID" value="QFG76440.1"/>
    <property type="molecule type" value="Genomic_DNA"/>
</dbReference>
<dbReference type="AlphaFoldDB" id="A0A5P6A947"/>
<keyword evidence="1" id="KW-0472">Membrane</keyword>
<proteinExistence type="predicted"/>
<evidence type="ECO:0000313" key="2">
    <source>
        <dbReference type="EMBL" id="QFG76440.1"/>
    </source>
</evidence>
<reference evidence="2" key="1">
    <citation type="submission" date="2018-05" db="EMBL/GenBank/DDBJ databases">
        <title>Bacterial isolates from healthy term breastfed infants carrying antibiotic resistance genes.</title>
        <authorList>
            <person name="Casaburi G."/>
        </authorList>
    </citation>
    <scope>NUCLEOTIDE SEQUENCE [LARGE SCALE GENOMIC DNA]</scope>
    <source>
        <strain evidence="2">7084_4</strain>
    </source>
</reference>
<name>A0A5P6A947_RAOPL</name>
<dbReference type="KEGG" id="rpln:B1209_06620"/>
<organism evidence="2">
    <name type="scientific">Raoultella planticola</name>
    <name type="common">Klebsiella planticola</name>
    <dbReference type="NCBI Taxonomy" id="575"/>
    <lineage>
        <taxon>Bacteria</taxon>
        <taxon>Pseudomonadati</taxon>
        <taxon>Pseudomonadota</taxon>
        <taxon>Gammaproteobacteria</taxon>
        <taxon>Enterobacterales</taxon>
        <taxon>Enterobacteriaceae</taxon>
        <taxon>Klebsiella/Raoultella group</taxon>
        <taxon>Raoultella</taxon>
    </lineage>
</organism>
<gene>
    <name evidence="2" type="ORF">DMB90_02480</name>
</gene>
<protein>
    <submittedName>
        <fullName evidence="2">Uncharacterized protein</fullName>
    </submittedName>
</protein>
<evidence type="ECO:0000256" key="1">
    <source>
        <dbReference type="SAM" id="Phobius"/>
    </source>
</evidence>
<sequence>MFSDLTAIAHPYQFDDFLIAIIFITSMKGVTVLYTVWRFGSRKENKPFTNPYEGGFSACFSLYGLGEKIR</sequence>